<feature type="site" description="Important for enzyme activity" evidence="7">
    <location>
        <position position="179"/>
    </location>
</feature>
<evidence type="ECO:0000256" key="4">
    <source>
        <dbReference type="ARBA" id="ARBA00022786"/>
    </source>
</evidence>
<evidence type="ECO:0000256" key="2">
    <source>
        <dbReference type="ARBA" id="ARBA00009326"/>
    </source>
</evidence>
<dbReference type="GO" id="GO:0004843">
    <property type="term" value="F:cysteine-type deubiquitinase activity"/>
    <property type="evidence" value="ECO:0007669"/>
    <property type="project" value="UniProtKB-UniRule"/>
</dbReference>
<keyword evidence="6 7" id="KW-0788">Thiol protease</keyword>
<dbReference type="EC" id="3.4.19.12" evidence="8"/>
<evidence type="ECO:0000256" key="8">
    <source>
        <dbReference type="RuleBase" id="RU361215"/>
    </source>
</evidence>
<dbReference type="PROSITE" id="PS52048">
    <property type="entry name" value="UCH_DOMAIN"/>
    <property type="match status" value="1"/>
</dbReference>
<dbReference type="Pfam" id="PF01088">
    <property type="entry name" value="Peptidase_C12"/>
    <property type="match status" value="1"/>
</dbReference>
<name>A0AAD7XNK6_9STRA</name>
<dbReference type="PRINTS" id="PR00707">
    <property type="entry name" value="UBCTHYDRLASE"/>
</dbReference>
<evidence type="ECO:0000256" key="7">
    <source>
        <dbReference type="PROSITE-ProRule" id="PRU01393"/>
    </source>
</evidence>
<evidence type="ECO:0000256" key="5">
    <source>
        <dbReference type="ARBA" id="ARBA00022801"/>
    </source>
</evidence>
<proteinExistence type="inferred from homology"/>
<dbReference type="Gene3D" id="3.40.532.10">
    <property type="entry name" value="Peptidase C12, ubiquitin carboxyl-terminal hydrolase"/>
    <property type="match status" value="1"/>
</dbReference>
<feature type="site" description="Transition state stabilizer" evidence="7">
    <location>
        <position position="82"/>
    </location>
</feature>
<dbReference type="PANTHER" id="PTHR10589">
    <property type="entry name" value="UBIQUITIN CARBOXYL-TERMINAL HYDROLASE"/>
    <property type="match status" value="1"/>
</dbReference>
<feature type="active site" description="Nucleophile" evidence="7">
    <location>
        <position position="90"/>
    </location>
</feature>
<dbReference type="GO" id="GO:0006511">
    <property type="term" value="P:ubiquitin-dependent protein catabolic process"/>
    <property type="evidence" value="ECO:0007669"/>
    <property type="project" value="UniProtKB-UniRule"/>
</dbReference>
<evidence type="ECO:0000256" key="6">
    <source>
        <dbReference type="ARBA" id="ARBA00022807"/>
    </source>
</evidence>
<evidence type="ECO:0000259" key="9">
    <source>
        <dbReference type="PROSITE" id="PS52048"/>
    </source>
</evidence>
<comment type="similarity">
    <text evidence="2 7 8">Belongs to the peptidase C12 family.</text>
</comment>
<dbReference type="AlphaFoldDB" id="A0AAD7XNK6"/>
<dbReference type="InterPro" id="IPR036959">
    <property type="entry name" value="Peptidase_C12_UCH_sf"/>
</dbReference>
<dbReference type="Proteomes" id="UP001230188">
    <property type="component" value="Unassembled WGS sequence"/>
</dbReference>
<keyword evidence="5 7" id="KW-0378">Hydrolase</keyword>
<dbReference type="GO" id="GO:0005737">
    <property type="term" value="C:cytoplasm"/>
    <property type="evidence" value="ECO:0007669"/>
    <property type="project" value="TreeGrafter"/>
</dbReference>
<dbReference type="EMBL" id="JAQMWT010000009">
    <property type="protein sequence ID" value="KAJ8614203.1"/>
    <property type="molecule type" value="Genomic_DNA"/>
</dbReference>
<keyword evidence="3 7" id="KW-0645">Protease</keyword>
<organism evidence="10 11">
    <name type="scientific">Chrysophaeum taylorii</name>
    <dbReference type="NCBI Taxonomy" id="2483200"/>
    <lineage>
        <taxon>Eukaryota</taxon>
        <taxon>Sar</taxon>
        <taxon>Stramenopiles</taxon>
        <taxon>Ochrophyta</taxon>
        <taxon>Pelagophyceae</taxon>
        <taxon>Pelagomonadales</taxon>
        <taxon>Pelagomonadaceae</taxon>
        <taxon>Chrysophaeum</taxon>
    </lineage>
</organism>
<feature type="active site" description="Proton donor" evidence="7">
    <location>
        <position position="164"/>
    </location>
</feature>
<accession>A0AAD7XNK6</accession>
<evidence type="ECO:0000313" key="11">
    <source>
        <dbReference type="Proteomes" id="UP001230188"/>
    </source>
</evidence>
<keyword evidence="4 7" id="KW-0833">Ubl conjugation pathway</keyword>
<sequence>MSSSWLPLESTPEVLTPFVRKLGCPAPWGFTDVFGLDDELLAMVPQPCAALVLLFPCAAISAERPRELRREAPPQNMFFAQQHDDCGNACGTIAIIHSVANAAASGRLALDAGPLADLIRDAPRDVAARGRALVAADKIRDLSNSTAAAGETRGAGTDDNQGQHYVALVEVDGSLWELDGRNLGEDGVAFPVCHGPTSSATFLADAAAVIKHDFVSRDPTNLNFSILAFAQL</sequence>
<evidence type="ECO:0000256" key="3">
    <source>
        <dbReference type="ARBA" id="ARBA00022670"/>
    </source>
</evidence>
<dbReference type="InterPro" id="IPR001578">
    <property type="entry name" value="Peptidase_C12_UCH"/>
</dbReference>
<feature type="domain" description="UCH catalytic" evidence="9">
    <location>
        <begin position="4"/>
        <end position="231"/>
    </location>
</feature>
<dbReference type="InterPro" id="IPR038765">
    <property type="entry name" value="Papain-like_cys_pep_sf"/>
</dbReference>
<comment type="catalytic activity">
    <reaction evidence="1 7 8">
        <text>Thiol-dependent hydrolysis of ester, thioester, amide, peptide and isopeptide bonds formed by the C-terminal Gly of ubiquitin (a 76-residue protein attached to proteins as an intracellular targeting signal).</text>
        <dbReference type="EC" id="3.4.19.12"/>
    </reaction>
</comment>
<gene>
    <name evidence="10" type="ORF">CTAYLR_001101</name>
</gene>
<comment type="caution">
    <text evidence="10">The sequence shown here is derived from an EMBL/GenBank/DDBJ whole genome shotgun (WGS) entry which is preliminary data.</text>
</comment>
<dbReference type="SUPFAM" id="SSF54001">
    <property type="entry name" value="Cysteine proteinases"/>
    <property type="match status" value="1"/>
</dbReference>
<evidence type="ECO:0000313" key="10">
    <source>
        <dbReference type="EMBL" id="KAJ8614203.1"/>
    </source>
</evidence>
<dbReference type="PANTHER" id="PTHR10589:SF17">
    <property type="entry name" value="UBIQUITIN CARBOXYL-TERMINAL HYDROLASE"/>
    <property type="match status" value="1"/>
</dbReference>
<dbReference type="GO" id="GO:0016579">
    <property type="term" value="P:protein deubiquitination"/>
    <property type="evidence" value="ECO:0007669"/>
    <property type="project" value="TreeGrafter"/>
</dbReference>
<reference evidence="10" key="1">
    <citation type="submission" date="2023-01" db="EMBL/GenBank/DDBJ databases">
        <title>Metagenome sequencing of chrysophaentin producing Chrysophaeum taylorii.</title>
        <authorList>
            <person name="Davison J."/>
            <person name="Bewley C."/>
        </authorList>
    </citation>
    <scope>NUCLEOTIDE SEQUENCE</scope>
    <source>
        <strain evidence="10">NIES-1699</strain>
    </source>
</reference>
<evidence type="ECO:0000256" key="1">
    <source>
        <dbReference type="ARBA" id="ARBA00000707"/>
    </source>
</evidence>
<protein>
    <recommendedName>
        <fullName evidence="8">Ubiquitin carboxyl-terminal hydrolase</fullName>
        <ecNumber evidence="8">3.4.19.12</ecNumber>
    </recommendedName>
</protein>
<keyword evidence="11" id="KW-1185">Reference proteome</keyword>